<dbReference type="InterPro" id="IPR007848">
    <property type="entry name" value="Small_mtfrase_dom"/>
</dbReference>
<evidence type="ECO:0000256" key="2">
    <source>
        <dbReference type="ARBA" id="ARBA00022552"/>
    </source>
</evidence>
<dbReference type="CDD" id="cd02440">
    <property type="entry name" value="AdoMet_MTases"/>
    <property type="match status" value="1"/>
</dbReference>
<evidence type="ECO:0000256" key="1">
    <source>
        <dbReference type="ARBA" id="ARBA00022490"/>
    </source>
</evidence>
<organism evidence="9 10">
    <name type="scientific">Oleiphilus messinensis</name>
    <dbReference type="NCBI Taxonomy" id="141451"/>
    <lineage>
        <taxon>Bacteria</taxon>
        <taxon>Pseudomonadati</taxon>
        <taxon>Pseudomonadota</taxon>
        <taxon>Gammaproteobacteria</taxon>
        <taxon>Oceanospirillales</taxon>
        <taxon>Oleiphilaceae</taxon>
        <taxon>Oleiphilus</taxon>
    </lineage>
</organism>
<protein>
    <recommendedName>
        <fullName evidence="6">Ribosomal RNA small subunit methyltransferase C</fullName>
        <ecNumber evidence="6">2.1.1.172</ecNumber>
    </recommendedName>
    <alternativeName>
        <fullName evidence="6">16S rRNA m2G1207 methyltransferase</fullName>
    </alternativeName>
    <alternativeName>
        <fullName evidence="6">rRNA (guanine-N(2)-)-methyltransferase RsmC</fullName>
    </alternativeName>
</protein>
<dbReference type="Pfam" id="PF05175">
    <property type="entry name" value="MTS"/>
    <property type="match status" value="1"/>
</dbReference>
<dbReference type="OrthoDB" id="29650at2"/>
<evidence type="ECO:0000313" key="10">
    <source>
        <dbReference type="Proteomes" id="UP000196027"/>
    </source>
</evidence>
<dbReference type="EMBL" id="CP021425">
    <property type="protein sequence ID" value="ARU57034.1"/>
    <property type="molecule type" value="Genomic_DNA"/>
</dbReference>
<evidence type="ECO:0000259" key="7">
    <source>
        <dbReference type="Pfam" id="PF05175"/>
    </source>
</evidence>
<evidence type="ECO:0000259" key="8">
    <source>
        <dbReference type="Pfam" id="PF08468"/>
    </source>
</evidence>
<feature type="domain" description="Methyltransferase small" evidence="7">
    <location>
        <begin position="183"/>
        <end position="352"/>
    </location>
</feature>
<keyword evidence="10" id="KW-1185">Reference proteome</keyword>
<dbReference type="GO" id="GO:0052914">
    <property type="term" value="F:16S rRNA (guanine(1207)-N(2))-methyltransferase activity"/>
    <property type="evidence" value="ECO:0007669"/>
    <property type="project" value="UniProtKB-EC"/>
</dbReference>
<evidence type="ECO:0000256" key="4">
    <source>
        <dbReference type="ARBA" id="ARBA00022679"/>
    </source>
</evidence>
<dbReference type="Gene3D" id="3.40.50.150">
    <property type="entry name" value="Vaccinia Virus protein VP39"/>
    <property type="match status" value="2"/>
</dbReference>
<dbReference type="SUPFAM" id="SSF53335">
    <property type="entry name" value="S-adenosyl-L-methionine-dependent methyltransferases"/>
    <property type="match status" value="1"/>
</dbReference>
<dbReference type="InterPro" id="IPR029063">
    <property type="entry name" value="SAM-dependent_MTases_sf"/>
</dbReference>
<comment type="subcellular location">
    <subcellularLocation>
        <location evidence="6">Cytoplasm</location>
    </subcellularLocation>
</comment>
<dbReference type="EC" id="2.1.1.172" evidence="6"/>
<dbReference type="HAMAP" id="MF_01862">
    <property type="entry name" value="16SrRNA_methyltr_C"/>
    <property type="match status" value="1"/>
</dbReference>
<sequence>MPPFEELNWKFPRMLANSSEVVLRNIDQLSALNGLLLINPPADELMQQLGETVQASTSDFATYQRISSKRSNVHFGVELPRNQQFQGVLLFMPKAKEELRFRLAQACSVVDPNGFIFLLGHKKEGIAGGSTELKKWGRACKVDTARHCQLWQLQPDQKHCSQPFDLDNYWQSYELPSGDNRHKVYNLPGVFSMNQLDQGTDFLLKEYPFPLKGHWLDFACGAGVIGAWHQLKNPDLKITGVDTSALALHCARKTFADNGLQGDFFAANGFSAEPGYKRLPLDGIITNPPFHTGVKTDYSVTEQFITESVKNLRRGGRMVMVANSFLNYPALLDSVYGNCKTIAKNNKFAIYESVRYE</sequence>
<reference evidence="9 10" key="1">
    <citation type="submission" date="2017-05" db="EMBL/GenBank/DDBJ databases">
        <title>Genomic insights into alkan degradation activity of Oleiphilus messinensis.</title>
        <authorList>
            <person name="Kozyavkin S.A."/>
            <person name="Slesarev A.I."/>
            <person name="Golyshin P.N."/>
            <person name="Korzhenkov A."/>
            <person name="Golyshina O.N."/>
            <person name="Toshchakov S.V."/>
        </authorList>
    </citation>
    <scope>NUCLEOTIDE SEQUENCE [LARGE SCALE GENOMIC DNA]</scope>
    <source>
        <strain evidence="9 10">ME102</strain>
    </source>
</reference>
<keyword evidence="1 6" id="KW-0963">Cytoplasm</keyword>
<evidence type="ECO:0000313" key="9">
    <source>
        <dbReference type="EMBL" id="ARU57034.1"/>
    </source>
</evidence>
<gene>
    <name evidence="6 9" type="primary">rsmC</name>
    <name evidence="9" type="ORF">OLMES_2990</name>
</gene>
<dbReference type="GO" id="GO:0003676">
    <property type="term" value="F:nucleic acid binding"/>
    <property type="evidence" value="ECO:0007669"/>
    <property type="project" value="InterPro"/>
</dbReference>
<dbReference type="InterPro" id="IPR023543">
    <property type="entry name" value="rRNA_ssu_MeTfrase_C"/>
</dbReference>
<dbReference type="InterPro" id="IPR002052">
    <property type="entry name" value="DNA_methylase_N6_adenine_CS"/>
</dbReference>
<keyword evidence="2 6" id="KW-0698">rRNA processing</keyword>
<dbReference type="AlphaFoldDB" id="A0A1Y0ICB4"/>
<comment type="function">
    <text evidence="6">Specifically methylates the guanine in position 1207 of 16S rRNA in the 30S particle.</text>
</comment>
<dbReference type="PANTHER" id="PTHR47816:SF4">
    <property type="entry name" value="RIBOSOMAL RNA SMALL SUBUNIT METHYLTRANSFERASE C"/>
    <property type="match status" value="1"/>
</dbReference>
<dbReference type="Pfam" id="PF08468">
    <property type="entry name" value="MTS_N"/>
    <property type="match status" value="1"/>
</dbReference>
<dbReference type="Proteomes" id="UP000196027">
    <property type="component" value="Chromosome"/>
</dbReference>
<comment type="similarity">
    <text evidence="6">Belongs to the methyltransferase superfamily. RsmC family.</text>
</comment>
<keyword evidence="5 6" id="KW-0949">S-adenosyl-L-methionine</keyword>
<name>A0A1Y0ICB4_9GAMM</name>
<proteinExistence type="inferred from homology"/>
<feature type="domain" description="Methyltransferase small N-terminal" evidence="8">
    <location>
        <begin position="19"/>
        <end position="173"/>
    </location>
</feature>
<dbReference type="InterPro" id="IPR013675">
    <property type="entry name" value="Mtase_sm_N"/>
</dbReference>
<accession>A0A1Y0ICB4</accession>
<keyword evidence="4 6" id="KW-0808">Transferase</keyword>
<dbReference type="GO" id="GO:0005737">
    <property type="term" value="C:cytoplasm"/>
    <property type="evidence" value="ECO:0007669"/>
    <property type="project" value="UniProtKB-SubCell"/>
</dbReference>
<comment type="catalytic activity">
    <reaction evidence="6">
        <text>guanosine(1207) in 16S rRNA + S-adenosyl-L-methionine = N(2)-methylguanosine(1207) in 16S rRNA + S-adenosyl-L-homocysteine + H(+)</text>
        <dbReference type="Rhea" id="RHEA:42736"/>
        <dbReference type="Rhea" id="RHEA-COMP:10213"/>
        <dbReference type="Rhea" id="RHEA-COMP:10214"/>
        <dbReference type="ChEBI" id="CHEBI:15378"/>
        <dbReference type="ChEBI" id="CHEBI:57856"/>
        <dbReference type="ChEBI" id="CHEBI:59789"/>
        <dbReference type="ChEBI" id="CHEBI:74269"/>
        <dbReference type="ChEBI" id="CHEBI:74481"/>
        <dbReference type="EC" id="2.1.1.172"/>
    </reaction>
</comment>
<dbReference type="InterPro" id="IPR046977">
    <property type="entry name" value="RsmC/RlmG"/>
</dbReference>
<evidence type="ECO:0000256" key="5">
    <source>
        <dbReference type="ARBA" id="ARBA00022691"/>
    </source>
</evidence>
<dbReference type="KEGG" id="ome:OLMES_2990"/>
<keyword evidence="3 6" id="KW-0489">Methyltransferase</keyword>
<evidence type="ECO:0000256" key="6">
    <source>
        <dbReference type="HAMAP-Rule" id="MF_01862"/>
    </source>
</evidence>
<dbReference type="PANTHER" id="PTHR47816">
    <property type="entry name" value="RIBOSOMAL RNA SMALL SUBUNIT METHYLTRANSFERASE C"/>
    <property type="match status" value="1"/>
</dbReference>
<dbReference type="PROSITE" id="PS00092">
    <property type="entry name" value="N6_MTASE"/>
    <property type="match status" value="1"/>
</dbReference>
<comment type="subunit">
    <text evidence="6">Monomer.</text>
</comment>
<evidence type="ECO:0000256" key="3">
    <source>
        <dbReference type="ARBA" id="ARBA00022603"/>
    </source>
</evidence>